<keyword evidence="2" id="KW-0808">Transferase</keyword>
<proteinExistence type="predicted"/>
<dbReference type="GO" id="GO:0016740">
    <property type="term" value="F:transferase activity"/>
    <property type="evidence" value="ECO:0007669"/>
    <property type="project" value="UniProtKB-KW"/>
</dbReference>
<dbReference type="OrthoDB" id="543156at2759"/>
<reference evidence="2" key="1">
    <citation type="journal article" date="2020" name="Stud. Mycol.">
        <title>101 Dothideomycetes genomes: a test case for predicting lifestyles and emergence of pathogens.</title>
        <authorList>
            <person name="Haridas S."/>
            <person name="Albert R."/>
            <person name="Binder M."/>
            <person name="Bloem J."/>
            <person name="Labutti K."/>
            <person name="Salamov A."/>
            <person name="Andreopoulos B."/>
            <person name="Baker S."/>
            <person name="Barry K."/>
            <person name="Bills G."/>
            <person name="Bluhm B."/>
            <person name="Cannon C."/>
            <person name="Castanera R."/>
            <person name="Culley D."/>
            <person name="Daum C."/>
            <person name="Ezra D."/>
            <person name="Gonzalez J."/>
            <person name="Henrissat B."/>
            <person name="Kuo A."/>
            <person name="Liang C."/>
            <person name="Lipzen A."/>
            <person name="Lutzoni F."/>
            <person name="Magnuson J."/>
            <person name="Mondo S."/>
            <person name="Nolan M."/>
            <person name="Ohm R."/>
            <person name="Pangilinan J."/>
            <person name="Park H.-J."/>
            <person name="Ramirez L."/>
            <person name="Alfaro M."/>
            <person name="Sun H."/>
            <person name="Tritt A."/>
            <person name="Yoshinaga Y."/>
            <person name="Zwiers L.-H."/>
            <person name="Turgeon B."/>
            <person name="Goodwin S."/>
            <person name="Spatafora J."/>
            <person name="Crous P."/>
            <person name="Grigoriev I."/>
        </authorList>
    </citation>
    <scope>NUCLEOTIDE SEQUENCE</scope>
    <source>
        <strain evidence="2">CBS 175.79</strain>
    </source>
</reference>
<dbReference type="SUPFAM" id="SSF52317">
    <property type="entry name" value="Class I glutamine amidotransferase-like"/>
    <property type="match status" value="1"/>
</dbReference>
<evidence type="ECO:0000313" key="2">
    <source>
        <dbReference type="EMBL" id="KAF2013724.1"/>
    </source>
</evidence>
<evidence type="ECO:0000259" key="1">
    <source>
        <dbReference type="Pfam" id="PF01965"/>
    </source>
</evidence>
<dbReference type="PANTHER" id="PTHR43130:SF7">
    <property type="entry name" value="DJ-1_PFPI DOMAIN-CONTAINING PROTEIN"/>
    <property type="match status" value="1"/>
</dbReference>
<evidence type="ECO:0000313" key="3">
    <source>
        <dbReference type="Proteomes" id="UP000799778"/>
    </source>
</evidence>
<dbReference type="Gene3D" id="3.40.50.880">
    <property type="match status" value="1"/>
</dbReference>
<dbReference type="Proteomes" id="UP000799778">
    <property type="component" value="Unassembled WGS sequence"/>
</dbReference>
<dbReference type="GeneID" id="54281925"/>
<dbReference type="InterPro" id="IPR002818">
    <property type="entry name" value="DJ-1/PfpI"/>
</dbReference>
<gene>
    <name evidence="2" type="ORF">BU24DRAFT_373311</name>
</gene>
<dbReference type="AlphaFoldDB" id="A0A6A5XN09"/>
<dbReference type="InterPro" id="IPR029062">
    <property type="entry name" value="Class_I_gatase-like"/>
</dbReference>
<keyword evidence="2" id="KW-0315">Glutamine amidotransferase</keyword>
<keyword evidence="3" id="KW-1185">Reference proteome</keyword>
<accession>A0A6A5XN09</accession>
<protein>
    <submittedName>
        <fullName evidence="2">Class I glutamine amidotransferase-like protein</fullName>
    </submittedName>
</protein>
<dbReference type="Pfam" id="PF01965">
    <property type="entry name" value="DJ-1_PfpI"/>
    <property type="match status" value="1"/>
</dbReference>
<dbReference type="EMBL" id="ML978071">
    <property type="protein sequence ID" value="KAF2013724.1"/>
    <property type="molecule type" value="Genomic_DNA"/>
</dbReference>
<sequence length="252" mass="27469">MPSTPRGYTHFPSQADLFYYLTTSSTSEEDLNIGYAPPSKSSLKVGVLVLTQAQLGLLDLAVPVDMLTMVSRNQISRSNAPESALEEAVDEIDIRYVSETGGSFPVTSGARIGVTNSFDDAPQFDVLIVPGSFSSMDVPASVAAFITHQAPDLIAVLSISSGIALLAQTNLLHEKRATGPPQLLPALRQRRPSIHWQDSPWTRQDRIWSSSSAFTAVDMMTAFVREYFWDRSEAVEYALGTAGVPRLNEDES</sequence>
<feature type="domain" description="DJ-1/PfpI" evidence="1">
    <location>
        <begin position="79"/>
        <end position="225"/>
    </location>
</feature>
<name>A0A6A5XN09_9PLEO</name>
<organism evidence="2 3">
    <name type="scientific">Aaosphaeria arxii CBS 175.79</name>
    <dbReference type="NCBI Taxonomy" id="1450172"/>
    <lineage>
        <taxon>Eukaryota</taxon>
        <taxon>Fungi</taxon>
        <taxon>Dikarya</taxon>
        <taxon>Ascomycota</taxon>
        <taxon>Pezizomycotina</taxon>
        <taxon>Dothideomycetes</taxon>
        <taxon>Pleosporomycetidae</taxon>
        <taxon>Pleosporales</taxon>
        <taxon>Pleosporales incertae sedis</taxon>
        <taxon>Aaosphaeria</taxon>
    </lineage>
</organism>
<dbReference type="RefSeq" id="XP_033382063.1">
    <property type="nucleotide sequence ID" value="XM_033524528.1"/>
</dbReference>
<dbReference type="PANTHER" id="PTHR43130">
    <property type="entry name" value="ARAC-FAMILY TRANSCRIPTIONAL REGULATOR"/>
    <property type="match status" value="1"/>
</dbReference>
<dbReference type="InterPro" id="IPR052158">
    <property type="entry name" value="INH-QAR"/>
</dbReference>